<dbReference type="Proteomes" id="UP001595640">
    <property type="component" value="Unassembled WGS sequence"/>
</dbReference>
<keyword evidence="4" id="KW-0347">Helicase</keyword>
<keyword evidence="4" id="KW-0067">ATP-binding</keyword>
<evidence type="ECO:0000313" key="4">
    <source>
        <dbReference type="EMBL" id="MFC3293655.1"/>
    </source>
</evidence>
<feature type="region of interest" description="Disordered" evidence="1">
    <location>
        <begin position="443"/>
        <end position="482"/>
    </location>
</feature>
<comment type="caution">
    <text evidence="4">The sequence shown here is derived from an EMBL/GenBank/DDBJ whole genome shotgun (WGS) entry which is preliminary data.</text>
</comment>
<dbReference type="Pfam" id="PF04851">
    <property type="entry name" value="ResIII"/>
    <property type="match status" value="1"/>
</dbReference>
<feature type="domain" description="Helicase/UvrB N-terminal" evidence="3">
    <location>
        <begin position="17"/>
        <end position="174"/>
    </location>
</feature>
<dbReference type="InterPro" id="IPR006935">
    <property type="entry name" value="Helicase/UvrB_N"/>
</dbReference>
<keyword evidence="4" id="KW-0378">Hydrolase</keyword>
<dbReference type="EC" id="3.6.4.-" evidence="4"/>
<dbReference type="GO" id="GO:0016787">
    <property type="term" value="F:hydrolase activity"/>
    <property type="evidence" value="ECO:0007669"/>
    <property type="project" value="UniProtKB-KW"/>
</dbReference>
<dbReference type="GO" id="GO:0004386">
    <property type="term" value="F:helicase activity"/>
    <property type="evidence" value="ECO:0007669"/>
    <property type="project" value="UniProtKB-KW"/>
</dbReference>
<keyword evidence="4" id="KW-0547">Nucleotide-binding</keyword>
<name>A0ABV7M5C6_9GAMM</name>
<dbReference type="Gene3D" id="3.40.50.300">
    <property type="entry name" value="P-loop containing nucleotide triphosphate hydrolases"/>
    <property type="match status" value="2"/>
</dbReference>
<proteinExistence type="predicted"/>
<dbReference type="Pfam" id="PF00271">
    <property type="entry name" value="Helicase_C"/>
    <property type="match status" value="1"/>
</dbReference>
<evidence type="ECO:0000259" key="2">
    <source>
        <dbReference type="Pfam" id="PF00271"/>
    </source>
</evidence>
<organism evidence="4 5">
    <name type="scientific">Modicisalibacter luteus</name>
    <dbReference type="NCBI Taxonomy" id="453962"/>
    <lineage>
        <taxon>Bacteria</taxon>
        <taxon>Pseudomonadati</taxon>
        <taxon>Pseudomonadota</taxon>
        <taxon>Gammaproteobacteria</taxon>
        <taxon>Oceanospirillales</taxon>
        <taxon>Halomonadaceae</taxon>
        <taxon>Modicisalibacter</taxon>
    </lineage>
</organism>
<dbReference type="InterPro" id="IPR050742">
    <property type="entry name" value="Helicase_Restrict-Modif_Enz"/>
</dbReference>
<protein>
    <submittedName>
        <fullName evidence="4">DEAD/DEAH box helicase</fullName>
        <ecNumber evidence="4">3.6.4.-</ecNumber>
    </submittedName>
</protein>
<dbReference type="InterPro" id="IPR001650">
    <property type="entry name" value="Helicase_C-like"/>
</dbReference>
<dbReference type="PANTHER" id="PTHR47396:SF1">
    <property type="entry name" value="ATP-DEPENDENT HELICASE IRC3-RELATED"/>
    <property type="match status" value="1"/>
</dbReference>
<feature type="compositionally biased region" description="Low complexity" evidence="1">
    <location>
        <begin position="448"/>
        <end position="468"/>
    </location>
</feature>
<evidence type="ECO:0000256" key="1">
    <source>
        <dbReference type="SAM" id="MobiDB-lite"/>
    </source>
</evidence>
<accession>A0ABV7M5C6</accession>
<dbReference type="PANTHER" id="PTHR47396">
    <property type="entry name" value="TYPE I RESTRICTION ENZYME ECOKI R PROTEIN"/>
    <property type="match status" value="1"/>
</dbReference>
<dbReference type="EMBL" id="JBHRUH010000031">
    <property type="protein sequence ID" value="MFC3293655.1"/>
    <property type="molecule type" value="Genomic_DNA"/>
</dbReference>
<keyword evidence="5" id="KW-1185">Reference proteome</keyword>
<dbReference type="InterPro" id="IPR027417">
    <property type="entry name" value="P-loop_NTPase"/>
</dbReference>
<evidence type="ECO:0000259" key="3">
    <source>
        <dbReference type="Pfam" id="PF04851"/>
    </source>
</evidence>
<feature type="domain" description="Helicase C-terminal" evidence="2">
    <location>
        <begin position="307"/>
        <end position="399"/>
    </location>
</feature>
<evidence type="ECO:0000313" key="5">
    <source>
        <dbReference type="Proteomes" id="UP001595640"/>
    </source>
</evidence>
<reference evidence="5" key="1">
    <citation type="journal article" date="2019" name="Int. J. Syst. Evol. Microbiol.">
        <title>The Global Catalogue of Microorganisms (GCM) 10K type strain sequencing project: providing services to taxonomists for standard genome sequencing and annotation.</title>
        <authorList>
            <consortium name="The Broad Institute Genomics Platform"/>
            <consortium name="The Broad Institute Genome Sequencing Center for Infectious Disease"/>
            <person name="Wu L."/>
            <person name="Ma J."/>
        </authorList>
    </citation>
    <scope>NUCLEOTIDE SEQUENCE [LARGE SCALE GENOMIC DNA]</scope>
    <source>
        <strain evidence="5">KCTC 12847</strain>
    </source>
</reference>
<dbReference type="SUPFAM" id="SSF52540">
    <property type="entry name" value="P-loop containing nucleoside triphosphate hydrolases"/>
    <property type="match status" value="1"/>
</dbReference>
<gene>
    <name evidence="4" type="ORF">ACFOEI_16505</name>
</gene>
<sequence>MSALNSKPTSLTGEQPPLRSWQVRCIRQALQTLSPASPHFLCQATPGAGKMRMAAVLADELMGRGDIDTVIYLGPTTSVVERAAETLSEVTGQSMNGRLGAAGATYTYHALHHRLDELKRLCEQARVLLIWDESHHAAGRNDGMGGMNGANRWGLALLALERHVRYTLALSGTPWRTDGSCLPLLRYMTATPDAPGPDNSFTGVNDEQAEPAEYQLLPDFIYSLSEAIQESICRLPRLHLVDNSDIQLTAYHLHSGRTETHRYTSIPHLLRHPAMHYSNLLRHSAPMAHLLDLGCQQLLALRQYDPDAAGLVVASDIAHAETLAEQLEDRGQTVCLVTSKSPGAHARLRAFRKDTMPWIVAVGMVSEGVDIPRLRVCCYLSHVRTEQSFRQVLGRIIRREGTDDPECYLFALNEPTLRHFARRITDDLPEDLATVSLAGATSAGLVDPASPTTSPATPASARLTPSSSVPDAPSTDKPTAEGDDLATRLTLGALSSPGDAIAPDVEFSQRFIARLIALQFPSPGQP</sequence>
<dbReference type="RefSeq" id="WP_189459546.1">
    <property type="nucleotide sequence ID" value="NZ_BMXD01000001.1"/>
</dbReference>